<organism evidence="1 2">
    <name type="scientific">Stegodyphus mimosarum</name>
    <name type="common">African social velvet spider</name>
    <dbReference type="NCBI Taxonomy" id="407821"/>
    <lineage>
        <taxon>Eukaryota</taxon>
        <taxon>Metazoa</taxon>
        <taxon>Ecdysozoa</taxon>
        <taxon>Arthropoda</taxon>
        <taxon>Chelicerata</taxon>
        <taxon>Arachnida</taxon>
        <taxon>Araneae</taxon>
        <taxon>Araneomorphae</taxon>
        <taxon>Entelegynae</taxon>
        <taxon>Eresoidea</taxon>
        <taxon>Eresidae</taxon>
        <taxon>Stegodyphus</taxon>
    </lineage>
</organism>
<name>A0A087U3U1_STEMI</name>
<gene>
    <name evidence="1" type="ORF">X975_15408</name>
</gene>
<dbReference type="Proteomes" id="UP000054359">
    <property type="component" value="Unassembled WGS sequence"/>
</dbReference>
<evidence type="ECO:0000313" key="2">
    <source>
        <dbReference type="Proteomes" id="UP000054359"/>
    </source>
</evidence>
<reference evidence="1 2" key="1">
    <citation type="submission" date="2013-11" db="EMBL/GenBank/DDBJ databases">
        <title>Genome sequencing of Stegodyphus mimosarum.</title>
        <authorList>
            <person name="Bechsgaard J."/>
        </authorList>
    </citation>
    <scope>NUCLEOTIDE SEQUENCE [LARGE SCALE GENOMIC DNA]</scope>
</reference>
<dbReference type="AlphaFoldDB" id="A0A087U3U1"/>
<dbReference type="Pfam" id="PF25762">
    <property type="entry name" value="HAUS1"/>
    <property type="match status" value="1"/>
</dbReference>
<protein>
    <submittedName>
        <fullName evidence="1">Uncharacterized protein</fullName>
    </submittedName>
</protein>
<proteinExistence type="predicted"/>
<accession>A0A087U3U1</accession>
<dbReference type="EMBL" id="KK118034">
    <property type="protein sequence ID" value="KFM72030.1"/>
    <property type="molecule type" value="Genomic_DNA"/>
</dbReference>
<evidence type="ECO:0000313" key="1">
    <source>
        <dbReference type="EMBL" id="KFM72030.1"/>
    </source>
</evidence>
<dbReference type="InterPro" id="IPR026243">
    <property type="entry name" value="HAUS1"/>
</dbReference>
<keyword evidence="2" id="KW-1185">Reference proteome</keyword>
<dbReference type="OrthoDB" id="5372507at2759"/>
<sequence length="160" mass="18444">MSFSVTSLNYKPEFQQWLEELFEGEIENIPEFVPDENSLNLLSSIISKNKEAEKDAKEVIEAERRLAEYYDKQSNEMCKILNGNLLPLNPEVSERVDKLADVACKMNLKEPTVTNFFLGASVACENGLRHKEKQTIKDYNTFLLEKKISDTKMMNGMLKR</sequence>
<feature type="non-terminal residue" evidence="1">
    <location>
        <position position="160"/>
    </location>
</feature>